<evidence type="ECO:0000256" key="5">
    <source>
        <dbReference type="RuleBase" id="RU003910"/>
    </source>
</evidence>
<evidence type="ECO:0000256" key="2">
    <source>
        <dbReference type="ARBA" id="ARBA00022980"/>
    </source>
</evidence>
<protein>
    <recommendedName>
        <fullName evidence="4">Small ribosomal subunit protein bS18</fullName>
    </recommendedName>
</protein>
<accession>A0A1G2A6T5</accession>
<dbReference type="InterPro" id="IPR036870">
    <property type="entry name" value="Ribosomal_bS18_sf"/>
</dbReference>
<dbReference type="Gene3D" id="4.10.640.10">
    <property type="entry name" value="Ribosomal protein S18"/>
    <property type="match status" value="1"/>
</dbReference>
<dbReference type="Proteomes" id="UP000178315">
    <property type="component" value="Unassembled WGS sequence"/>
</dbReference>
<evidence type="ECO:0000256" key="3">
    <source>
        <dbReference type="ARBA" id="ARBA00023274"/>
    </source>
</evidence>
<dbReference type="PRINTS" id="PR00974">
    <property type="entry name" value="RIBOSOMALS18"/>
</dbReference>
<keyword evidence="3 4" id="KW-0687">Ribonucleoprotein</keyword>
<dbReference type="GO" id="GO:0022627">
    <property type="term" value="C:cytosolic small ribosomal subunit"/>
    <property type="evidence" value="ECO:0007669"/>
    <property type="project" value="TreeGrafter"/>
</dbReference>
<keyword evidence="4" id="KW-0699">rRNA-binding</keyword>
<dbReference type="PANTHER" id="PTHR13479">
    <property type="entry name" value="30S RIBOSOMAL PROTEIN S18"/>
    <property type="match status" value="1"/>
</dbReference>
<evidence type="ECO:0000313" key="6">
    <source>
        <dbReference type="EMBL" id="OGY72385.1"/>
    </source>
</evidence>
<evidence type="ECO:0000256" key="4">
    <source>
        <dbReference type="HAMAP-Rule" id="MF_00270"/>
    </source>
</evidence>
<name>A0A1G2A6T5_9BACT</name>
<reference evidence="6 7" key="1">
    <citation type="journal article" date="2016" name="Nat. Commun.">
        <title>Thousands of microbial genomes shed light on interconnected biogeochemical processes in an aquifer system.</title>
        <authorList>
            <person name="Anantharaman K."/>
            <person name="Brown C.T."/>
            <person name="Hug L.A."/>
            <person name="Sharon I."/>
            <person name="Castelle C.J."/>
            <person name="Probst A.J."/>
            <person name="Thomas B.C."/>
            <person name="Singh A."/>
            <person name="Wilkins M.J."/>
            <person name="Karaoz U."/>
            <person name="Brodie E.L."/>
            <person name="Williams K.H."/>
            <person name="Hubbard S.S."/>
            <person name="Banfield J.F."/>
        </authorList>
    </citation>
    <scope>NUCLEOTIDE SEQUENCE [LARGE SCALE GENOMIC DNA]</scope>
</reference>
<dbReference type="PANTHER" id="PTHR13479:SF40">
    <property type="entry name" value="SMALL RIBOSOMAL SUBUNIT PROTEIN BS18M"/>
    <property type="match status" value="1"/>
</dbReference>
<dbReference type="InterPro" id="IPR001648">
    <property type="entry name" value="Ribosomal_bS18"/>
</dbReference>
<dbReference type="SUPFAM" id="SSF46911">
    <property type="entry name" value="Ribosomal protein S18"/>
    <property type="match status" value="1"/>
</dbReference>
<keyword evidence="2 4" id="KW-0689">Ribosomal protein</keyword>
<comment type="function">
    <text evidence="4">Binds as a heterodimer with protein bS6 to the central domain of the 16S rRNA, where it helps stabilize the platform of the 30S subunit.</text>
</comment>
<evidence type="ECO:0000256" key="1">
    <source>
        <dbReference type="ARBA" id="ARBA00005589"/>
    </source>
</evidence>
<dbReference type="GO" id="GO:0006412">
    <property type="term" value="P:translation"/>
    <property type="evidence" value="ECO:0007669"/>
    <property type="project" value="UniProtKB-UniRule"/>
</dbReference>
<comment type="subunit">
    <text evidence="4">Part of the 30S ribosomal subunit. Forms a tight heterodimer with protein bS6.</text>
</comment>
<comment type="similarity">
    <text evidence="1 4 5">Belongs to the bacterial ribosomal protein bS18 family.</text>
</comment>
<sequence>MQPNHCYYCVEKQTPIDYKVSEALRYYTSGYKKILPRRYTHLCSKHQRKITSAIKRAREMALLPYVRAE</sequence>
<evidence type="ECO:0000313" key="7">
    <source>
        <dbReference type="Proteomes" id="UP000178315"/>
    </source>
</evidence>
<keyword evidence="4" id="KW-0694">RNA-binding</keyword>
<comment type="caution">
    <text evidence="6">The sequence shown here is derived from an EMBL/GenBank/DDBJ whole genome shotgun (WGS) entry which is preliminary data.</text>
</comment>
<gene>
    <name evidence="4" type="primary">rpsR</name>
    <name evidence="6" type="ORF">A3H61_03640</name>
</gene>
<dbReference type="GO" id="GO:0003735">
    <property type="term" value="F:structural constituent of ribosome"/>
    <property type="evidence" value="ECO:0007669"/>
    <property type="project" value="InterPro"/>
</dbReference>
<proteinExistence type="inferred from homology"/>
<dbReference type="HAMAP" id="MF_00270">
    <property type="entry name" value="Ribosomal_bS18"/>
    <property type="match status" value="1"/>
</dbReference>
<dbReference type="EMBL" id="MHJU01000036">
    <property type="protein sequence ID" value="OGY72385.1"/>
    <property type="molecule type" value="Genomic_DNA"/>
</dbReference>
<dbReference type="GO" id="GO:0070181">
    <property type="term" value="F:small ribosomal subunit rRNA binding"/>
    <property type="evidence" value="ECO:0007669"/>
    <property type="project" value="TreeGrafter"/>
</dbReference>
<dbReference type="Pfam" id="PF01084">
    <property type="entry name" value="Ribosomal_S18"/>
    <property type="match status" value="1"/>
</dbReference>
<dbReference type="NCBIfam" id="TIGR00165">
    <property type="entry name" value="S18"/>
    <property type="match status" value="1"/>
</dbReference>
<dbReference type="AlphaFoldDB" id="A0A1G2A6T5"/>
<organism evidence="6 7">
    <name type="scientific">Candidatus Jacksonbacteria bacterium RIFCSPLOWO2_02_FULL_44_20</name>
    <dbReference type="NCBI Taxonomy" id="1798460"/>
    <lineage>
        <taxon>Bacteria</taxon>
        <taxon>Candidatus Jacksoniibacteriota</taxon>
    </lineage>
</organism>